<dbReference type="Gene3D" id="3.40.50.300">
    <property type="entry name" value="P-loop containing nucleotide triphosphate hydrolases"/>
    <property type="match status" value="1"/>
</dbReference>
<evidence type="ECO:0000313" key="1">
    <source>
        <dbReference type="EMBL" id="TGN99599.1"/>
    </source>
</evidence>
<gene>
    <name evidence="1" type="ORF">PN36_35610</name>
</gene>
<accession>A0A4E0QIJ4</accession>
<proteinExistence type="predicted"/>
<comment type="caution">
    <text evidence="1">The sequence shown here is derived from an EMBL/GenBank/DDBJ whole genome shotgun (WGS) entry which is preliminary data.</text>
</comment>
<feature type="non-terminal residue" evidence="1">
    <location>
        <position position="112"/>
    </location>
</feature>
<dbReference type="Proteomes" id="UP000030428">
    <property type="component" value="Unassembled WGS sequence"/>
</dbReference>
<name>A0A4E0QIJ4_9GAMM</name>
<evidence type="ECO:0000313" key="2">
    <source>
        <dbReference type="Proteomes" id="UP000030428"/>
    </source>
</evidence>
<dbReference type="AlphaFoldDB" id="A0A4E0QIJ4"/>
<protein>
    <recommendedName>
        <fullName evidence="3">ATPase domain protein, prokaryote domain protein</fullName>
    </recommendedName>
</protein>
<dbReference type="InterPro" id="IPR027417">
    <property type="entry name" value="P-loop_NTPase"/>
</dbReference>
<dbReference type="EMBL" id="JSZA02000486">
    <property type="protein sequence ID" value="TGN99599.1"/>
    <property type="molecule type" value="Genomic_DNA"/>
</dbReference>
<sequence>MKYALKERIGDQSLFCGRKQEMKLLMNWTQSIPREMAKSRALLGRRKCGKSAIMQRLFNILWTQNGRVIPFYFEVRDYQQWLLEFSDAYYRTFMSQFLSFKTRTVLSPNNRP</sequence>
<reference evidence="1 2" key="1">
    <citation type="journal article" date="2016" name="Front. Microbiol.">
        <title>Single-Cell (Meta-)Genomics of a Dimorphic Candidatus Thiomargarita nelsonii Reveals Genomic Plasticity.</title>
        <authorList>
            <person name="Flood B.E."/>
            <person name="Fliss P."/>
            <person name="Jones D.S."/>
            <person name="Dick G.J."/>
            <person name="Jain S."/>
            <person name="Kaster A.K."/>
            <person name="Winkel M."/>
            <person name="Mussmann M."/>
            <person name="Bailey J."/>
        </authorList>
    </citation>
    <scope>NUCLEOTIDE SEQUENCE [LARGE SCALE GENOMIC DNA]</scope>
    <source>
        <strain evidence="1">Hydrate Ridge</strain>
    </source>
</reference>
<organism evidence="1 2">
    <name type="scientific">Candidatus Thiomargarita nelsonii</name>
    <dbReference type="NCBI Taxonomy" id="1003181"/>
    <lineage>
        <taxon>Bacteria</taxon>
        <taxon>Pseudomonadati</taxon>
        <taxon>Pseudomonadota</taxon>
        <taxon>Gammaproteobacteria</taxon>
        <taxon>Thiotrichales</taxon>
        <taxon>Thiotrichaceae</taxon>
        <taxon>Thiomargarita</taxon>
    </lineage>
</organism>
<dbReference type="SUPFAM" id="SSF52540">
    <property type="entry name" value="P-loop containing nucleoside triphosphate hydrolases"/>
    <property type="match status" value="1"/>
</dbReference>
<keyword evidence="2" id="KW-1185">Reference proteome</keyword>
<evidence type="ECO:0008006" key="3">
    <source>
        <dbReference type="Google" id="ProtNLM"/>
    </source>
</evidence>